<protein>
    <submittedName>
        <fullName evidence="1">Uncharacterized protein</fullName>
    </submittedName>
</protein>
<dbReference type="AlphaFoldDB" id="A0A4C1WX19"/>
<evidence type="ECO:0000313" key="2">
    <source>
        <dbReference type="Proteomes" id="UP000299102"/>
    </source>
</evidence>
<organism evidence="1 2">
    <name type="scientific">Eumeta variegata</name>
    <name type="common">Bagworm moth</name>
    <name type="synonym">Eumeta japonica</name>
    <dbReference type="NCBI Taxonomy" id="151549"/>
    <lineage>
        <taxon>Eukaryota</taxon>
        <taxon>Metazoa</taxon>
        <taxon>Ecdysozoa</taxon>
        <taxon>Arthropoda</taxon>
        <taxon>Hexapoda</taxon>
        <taxon>Insecta</taxon>
        <taxon>Pterygota</taxon>
        <taxon>Neoptera</taxon>
        <taxon>Endopterygota</taxon>
        <taxon>Lepidoptera</taxon>
        <taxon>Glossata</taxon>
        <taxon>Ditrysia</taxon>
        <taxon>Tineoidea</taxon>
        <taxon>Psychidae</taxon>
        <taxon>Oiketicinae</taxon>
        <taxon>Eumeta</taxon>
    </lineage>
</organism>
<sequence length="126" mass="14148">MFSMSDIRLVGRVFSHGRRVPRDPGTCRSTTPEIRRARFAAFCPPAAAPRAPRRPRARPAGCHGRAIKTSMSLFTATDNVRTHVIPALDQISMPRDAFSIKHRGCTQRKYQKKNLQRVFLATNGFA</sequence>
<keyword evidence="2" id="KW-1185">Reference proteome</keyword>
<name>A0A4C1WX19_EUMVA</name>
<accession>A0A4C1WX19</accession>
<dbReference type="Proteomes" id="UP000299102">
    <property type="component" value="Unassembled WGS sequence"/>
</dbReference>
<gene>
    <name evidence="1" type="ORF">EVAR_42619_1</name>
</gene>
<dbReference type="EMBL" id="BGZK01000669">
    <property type="protein sequence ID" value="GBP55443.1"/>
    <property type="molecule type" value="Genomic_DNA"/>
</dbReference>
<comment type="caution">
    <text evidence="1">The sequence shown here is derived from an EMBL/GenBank/DDBJ whole genome shotgun (WGS) entry which is preliminary data.</text>
</comment>
<proteinExistence type="predicted"/>
<reference evidence="1 2" key="1">
    <citation type="journal article" date="2019" name="Commun. Biol.">
        <title>The bagworm genome reveals a unique fibroin gene that provides high tensile strength.</title>
        <authorList>
            <person name="Kono N."/>
            <person name="Nakamura H."/>
            <person name="Ohtoshi R."/>
            <person name="Tomita M."/>
            <person name="Numata K."/>
            <person name="Arakawa K."/>
        </authorList>
    </citation>
    <scope>NUCLEOTIDE SEQUENCE [LARGE SCALE GENOMIC DNA]</scope>
</reference>
<evidence type="ECO:0000313" key="1">
    <source>
        <dbReference type="EMBL" id="GBP55443.1"/>
    </source>
</evidence>